<keyword evidence="1" id="KW-0812">Transmembrane</keyword>
<feature type="transmembrane region" description="Helical" evidence="1">
    <location>
        <begin position="62"/>
        <end position="83"/>
    </location>
</feature>
<reference evidence="2" key="1">
    <citation type="journal article" date="2020" name="Nature">
        <title>Giant virus diversity and host interactions through global metagenomics.</title>
        <authorList>
            <person name="Schulz F."/>
            <person name="Roux S."/>
            <person name="Paez-Espino D."/>
            <person name="Jungbluth S."/>
            <person name="Walsh D.A."/>
            <person name="Denef V.J."/>
            <person name="McMahon K.D."/>
            <person name="Konstantinidis K.T."/>
            <person name="Eloe-Fadrosh E.A."/>
            <person name="Kyrpides N.C."/>
            <person name="Woyke T."/>
        </authorList>
    </citation>
    <scope>NUCLEOTIDE SEQUENCE</scope>
    <source>
        <strain evidence="2">GVMAG-S-1101178-73</strain>
    </source>
</reference>
<protein>
    <submittedName>
        <fullName evidence="2">Uncharacterized protein</fullName>
    </submittedName>
</protein>
<evidence type="ECO:0000256" key="1">
    <source>
        <dbReference type="SAM" id="Phobius"/>
    </source>
</evidence>
<keyword evidence="1" id="KW-0472">Membrane</keyword>
<name>A0A6C0KB79_9ZZZZ</name>
<proteinExistence type="predicted"/>
<evidence type="ECO:0000313" key="2">
    <source>
        <dbReference type="EMBL" id="QHU13548.1"/>
    </source>
</evidence>
<accession>A0A6C0KB79</accession>
<dbReference type="AlphaFoldDB" id="A0A6C0KB79"/>
<sequence>MLEYSVGELKYYYSRYGDGSGSNYEDYTRDDVESINFLEDVLSDAIDNDHINNSVYHLFPSIILATATAATAIIATVIIGTAATSVL</sequence>
<keyword evidence="1" id="KW-1133">Transmembrane helix</keyword>
<organism evidence="2">
    <name type="scientific">viral metagenome</name>
    <dbReference type="NCBI Taxonomy" id="1070528"/>
    <lineage>
        <taxon>unclassified sequences</taxon>
        <taxon>metagenomes</taxon>
        <taxon>organismal metagenomes</taxon>
    </lineage>
</organism>
<dbReference type="EMBL" id="MN740821">
    <property type="protein sequence ID" value="QHU13548.1"/>
    <property type="molecule type" value="Genomic_DNA"/>
</dbReference>